<dbReference type="AlphaFoldDB" id="A0A1I6U866"/>
<accession>A0A1I6U866</accession>
<dbReference type="OrthoDB" id="199324at2157"/>
<evidence type="ECO:0000313" key="2">
    <source>
        <dbReference type="EMBL" id="SFS97591.1"/>
    </source>
</evidence>
<keyword evidence="1" id="KW-0472">Membrane</keyword>
<keyword evidence="1" id="KW-0812">Transmembrane</keyword>
<feature type="transmembrane region" description="Helical" evidence="1">
    <location>
        <begin position="33"/>
        <end position="54"/>
    </location>
</feature>
<keyword evidence="3" id="KW-1185">Reference proteome</keyword>
<evidence type="ECO:0000313" key="3">
    <source>
        <dbReference type="Proteomes" id="UP000199199"/>
    </source>
</evidence>
<organism evidence="2 3">
    <name type="scientific">Halostagnicola kamekurae</name>
    <dbReference type="NCBI Taxonomy" id="619731"/>
    <lineage>
        <taxon>Archaea</taxon>
        <taxon>Methanobacteriati</taxon>
        <taxon>Methanobacteriota</taxon>
        <taxon>Stenosarchaea group</taxon>
        <taxon>Halobacteria</taxon>
        <taxon>Halobacteriales</taxon>
        <taxon>Natrialbaceae</taxon>
        <taxon>Halostagnicola</taxon>
    </lineage>
</organism>
<feature type="transmembrane region" description="Helical" evidence="1">
    <location>
        <begin position="131"/>
        <end position="152"/>
    </location>
</feature>
<feature type="transmembrane region" description="Helical" evidence="1">
    <location>
        <begin position="101"/>
        <end position="125"/>
    </location>
</feature>
<reference evidence="3" key="1">
    <citation type="submission" date="2016-10" db="EMBL/GenBank/DDBJ databases">
        <authorList>
            <person name="Varghese N."/>
            <person name="Submissions S."/>
        </authorList>
    </citation>
    <scope>NUCLEOTIDE SEQUENCE [LARGE SCALE GENOMIC DNA]</scope>
    <source>
        <strain evidence="3">DSM 22427</strain>
    </source>
</reference>
<protein>
    <submittedName>
        <fullName evidence="2">Uncharacterized protein</fullName>
    </submittedName>
</protein>
<evidence type="ECO:0000256" key="1">
    <source>
        <dbReference type="SAM" id="Phobius"/>
    </source>
</evidence>
<keyword evidence="1" id="KW-1133">Transmembrane helix</keyword>
<sequence>MTEDTTDDLPPIEAVQALTEIEGYDERLTARTFGLTLMVFAFAITAIPISYAAADPWLTGYEYGSFVLSVLWLPWIGAAVAVTSAIWTTHSISLGETTRTGYNWLLGVGFTLMFFLIAVVVSIVLGSNGNVFIAMGISGGVFTVFLGAIFSYMYRAKWILIPLVVAGTVIVLGNIALSTVGLTPVGAGFTTGFLQGTAYFITGWAISTRG</sequence>
<proteinExistence type="predicted"/>
<feature type="transmembrane region" description="Helical" evidence="1">
    <location>
        <begin position="66"/>
        <end position="89"/>
    </location>
</feature>
<dbReference type="EMBL" id="FOZS01000004">
    <property type="protein sequence ID" value="SFS97591.1"/>
    <property type="molecule type" value="Genomic_DNA"/>
</dbReference>
<dbReference type="RefSeq" id="WP_092906694.1">
    <property type="nucleotide sequence ID" value="NZ_FOZS01000004.1"/>
</dbReference>
<feature type="transmembrane region" description="Helical" evidence="1">
    <location>
        <begin position="186"/>
        <end position="206"/>
    </location>
</feature>
<dbReference type="Proteomes" id="UP000199199">
    <property type="component" value="Unassembled WGS sequence"/>
</dbReference>
<gene>
    <name evidence="2" type="ORF">SAMN04488556_3626</name>
</gene>
<feature type="transmembrane region" description="Helical" evidence="1">
    <location>
        <begin position="159"/>
        <end position="180"/>
    </location>
</feature>
<name>A0A1I6U866_9EURY</name>